<sequence length="482" mass="55683">INQNQKKVFVNRSLAMEKIKCFGFDMDYTLAVYKSPEYESLGFELTVERLVSIGYPQELLSFVYDPTFPTRGLVFDTMYGNLLKVDAYGNILVCVHGFNFLRGPEIRERYPNKFIQRGDTERFYILNTLFNLPETYLFACLVDFFSNCFKDGDLFMSYKSMFQDVRDAVDWVHFKGTLKEKTVENLEKYVVKDGKLPLLLSRMNEVAKVFLATNSDYKYTEKIMTYLFDFPHGPKPGTSHRPWKSYFDLILVDARKPMFFGEGTVLRQVDTTTGRLKIGTYTGPLQHGIVYSGGSSDIVCDLLGAKGKDIVYIGDHIFGDILKSKKRQGWRTFLVIPELAQELHVWTDKSCEHLDSSSNERPDISTLQRRVKKVTHDMDMCYGMMGSLFRSGSRQTLFASQVMRYADLYAASFINLLYYPFSYLFRAAHVLVIPPPHNRIVFLLSLHKVQQNSTCPSQQHSSTLQRLKPNRCSYHKNNIRYG</sequence>
<dbReference type="CDD" id="cd07522">
    <property type="entry name" value="HAD_cN-II"/>
    <property type="match status" value="1"/>
</dbReference>
<proteinExistence type="inferred from homology"/>
<dbReference type="FunFam" id="3.40.50.1000:FF:000021">
    <property type="entry name" value="NT5C2 isoform 1"/>
    <property type="match status" value="1"/>
</dbReference>
<comment type="similarity">
    <text evidence="1">Belongs to the 5'(3')-deoxyribonucleotidase family.</text>
</comment>
<dbReference type="InterPro" id="IPR016695">
    <property type="entry name" value="Pur_nucleotidase"/>
</dbReference>
<accession>A0A8C5GKM0</accession>
<dbReference type="GO" id="GO:0046872">
    <property type="term" value="F:metal ion binding"/>
    <property type="evidence" value="ECO:0007669"/>
    <property type="project" value="UniProtKB-KW"/>
</dbReference>
<dbReference type="AlphaFoldDB" id="A0A8C5GKM0"/>
<keyword evidence="2 6" id="KW-0479">Metal-binding</keyword>
<dbReference type="InterPro" id="IPR023214">
    <property type="entry name" value="HAD_sf"/>
</dbReference>
<evidence type="ECO:0008006" key="9">
    <source>
        <dbReference type="Google" id="ProtNLM"/>
    </source>
</evidence>
<dbReference type="Gene3D" id="3.40.50.1000">
    <property type="entry name" value="HAD superfamily/HAD-like"/>
    <property type="match status" value="2"/>
</dbReference>
<dbReference type="GO" id="GO:0046037">
    <property type="term" value="P:GMP metabolic process"/>
    <property type="evidence" value="ECO:0007669"/>
    <property type="project" value="UniProtKB-ARBA"/>
</dbReference>
<evidence type="ECO:0000256" key="5">
    <source>
        <dbReference type="PIRSR" id="PIRSR017434-1"/>
    </source>
</evidence>
<gene>
    <name evidence="7" type="primary">nt5c2b</name>
</gene>
<dbReference type="PANTHER" id="PTHR12103">
    <property type="entry name" value="5'-NUCLEOTIDASE DOMAIN-CONTAINING"/>
    <property type="match status" value="1"/>
</dbReference>
<dbReference type="PIRSF" id="PIRSF017434">
    <property type="entry name" value="Purine_5'-nucleotidase"/>
    <property type="match status" value="1"/>
</dbReference>
<evidence type="ECO:0000256" key="1">
    <source>
        <dbReference type="ARBA" id="ARBA00009589"/>
    </source>
</evidence>
<dbReference type="GO" id="GO:0008253">
    <property type="term" value="F:5'-nucleotidase activity"/>
    <property type="evidence" value="ECO:0007669"/>
    <property type="project" value="TreeGrafter"/>
</dbReference>
<evidence type="ECO:0000313" key="8">
    <source>
        <dbReference type="Proteomes" id="UP000694680"/>
    </source>
</evidence>
<dbReference type="NCBIfam" id="TIGR02244">
    <property type="entry name" value="HAD-IG-Ncltidse"/>
    <property type="match status" value="1"/>
</dbReference>
<feature type="active site" description="Proton donor" evidence="5">
    <location>
        <position position="27"/>
    </location>
</feature>
<evidence type="ECO:0000313" key="7">
    <source>
        <dbReference type="Ensembl" id="ENSGWIP00000031556.1"/>
    </source>
</evidence>
<evidence type="ECO:0000256" key="2">
    <source>
        <dbReference type="ARBA" id="ARBA00022723"/>
    </source>
</evidence>
<feature type="active site" description="Nucleophile" evidence="5">
    <location>
        <position position="25"/>
    </location>
</feature>
<evidence type="ECO:0000256" key="3">
    <source>
        <dbReference type="ARBA" id="ARBA00022801"/>
    </source>
</evidence>
<comment type="cofactor">
    <cofactor evidence="6">
        <name>Mg(2+)</name>
        <dbReference type="ChEBI" id="CHEBI:18420"/>
    </cofactor>
    <text evidence="6">Binds 1 Mg(2+) ion per subunit.</text>
</comment>
<reference evidence="7" key="1">
    <citation type="submission" date="2020-06" db="EMBL/GenBank/DDBJ databases">
        <authorList>
            <consortium name="Wellcome Sanger Institute Data Sharing"/>
        </authorList>
    </citation>
    <scope>NUCLEOTIDE SEQUENCE [LARGE SCALE GENOMIC DNA]</scope>
</reference>
<dbReference type="SUPFAM" id="SSF56784">
    <property type="entry name" value="HAD-like"/>
    <property type="match status" value="1"/>
</dbReference>
<keyword evidence="3" id="KW-0378">Hydrolase</keyword>
<feature type="binding site" evidence="6">
    <location>
        <position position="315"/>
    </location>
    <ligand>
        <name>Mg(2+)</name>
        <dbReference type="ChEBI" id="CHEBI:18420"/>
    </ligand>
</feature>
<reference evidence="7" key="3">
    <citation type="submission" date="2025-09" db="UniProtKB">
        <authorList>
            <consortium name="Ensembl"/>
        </authorList>
    </citation>
    <scope>IDENTIFICATION</scope>
</reference>
<dbReference type="InterPro" id="IPR036412">
    <property type="entry name" value="HAD-like_sf"/>
</dbReference>
<feature type="binding site" evidence="6">
    <location>
        <position position="27"/>
    </location>
    <ligand>
        <name>GMP</name>
        <dbReference type="ChEBI" id="CHEBI:58115"/>
    </ligand>
</feature>
<reference evidence="7" key="2">
    <citation type="submission" date="2025-08" db="UniProtKB">
        <authorList>
            <consortium name="Ensembl"/>
        </authorList>
    </citation>
    <scope>IDENTIFICATION</scope>
</reference>
<dbReference type="Ensembl" id="ENSGWIT00000034367.1">
    <property type="protein sequence ID" value="ENSGWIP00000031556.1"/>
    <property type="gene ID" value="ENSGWIG00000015820.1"/>
</dbReference>
<dbReference type="PANTHER" id="PTHR12103:SF36">
    <property type="entry name" value="CYTOSOLIC PURINE 5'-NUCLEOTIDASE ISOFORM X1"/>
    <property type="match status" value="1"/>
</dbReference>
<dbReference type="Proteomes" id="UP000694680">
    <property type="component" value="Chromosome 1"/>
</dbReference>
<evidence type="ECO:0000256" key="4">
    <source>
        <dbReference type="ARBA" id="ARBA00022842"/>
    </source>
</evidence>
<keyword evidence="8" id="KW-1185">Reference proteome</keyword>
<dbReference type="Pfam" id="PF05761">
    <property type="entry name" value="5_nucleotid"/>
    <property type="match status" value="1"/>
</dbReference>
<evidence type="ECO:0000256" key="6">
    <source>
        <dbReference type="PIRSR" id="PIRSR017434-2"/>
    </source>
</evidence>
<dbReference type="InterPro" id="IPR008380">
    <property type="entry name" value="HAD-SF_hydro_IG_5-nucl"/>
</dbReference>
<feature type="binding site" evidence="6">
    <location>
        <position position="25"/>
    </location>
    <ligand>
        <name>Mg(2+)</name>
        <dbReference type="ChEBI" id="CHEBI:18420"/>
    </ligand>
</feature>
<name>A0A8C5GKM0_GOUWI</name>
<organism evidence="7 8">
    <name type="scientific">Gouania willdenowi</name>
    <name type="common">Blunt-snouted clingfish</name>
    <name type="synonym">Lepadogaster willdenowi</name>
    <dbReference type="NCBI Taxonomy" id="441366"/>
    <lineage>
        <taxon>Eukaryota</taxon>
        <taxon>Metazoa</taxon>
        <taxon>Chordata</taxon>
        <taxon>Craniata</taxon>
        <taxon>Vertebrata</taxon>
        <taxon>Euteleostomi</taxon>
        <taxon>Actinopterygii</taxon>
        <taxon>Neopterygii</taxon>
        <taxon>Teleostei</taxon>
        <taxon>Neoteleostei</taxon>
        <taxon>Acanthomorphata</taxon>
        <taxon>Ovalentaria</taxon>
        <taxon>Blenniimorphae</taxon>
        <taxon>Blenniiformes</taxon>
        <taxon>Gobiesocoidei</taxon>
        <taxon>Gobiesocidae</taxon>
        <taxon>Gobiesocinae</taxon>
        <taxon>Gouania</taxon>
    </lineage>
</organism>
<protein>
    <recommendedName>
        <fullName evidence="9">5'-nucleotidase, cytosolic IIa</fullName>
    </recommendedName>
</protein>
<keyword evidence="4 6" id="KW-0460">Magnesium</keyword>